<proteinExistence type="predicted"/>
<protein>
    <recommendedName>
        <fullName evidence="4">TPM domain-containing protein</fullName>
    </recommendedName>
</protein>
<evidence type="ECO:0008006" key="4">
    <source>
        <dbReference type="Google" id="ProtNLM"/>
    </source>
</evidence>
<evidence type="ECO:0000256" key="1">
    <source>
        <dbReference type="SAM" id="MobiDB-lite"/>
    </source>
</evidence>
<name>A0ABP6SG51_9ACTN</name>
<reference evidence="3" key="1">
    <citation type="journal article" date="2019" name="Int. J. Syst. Evol. Microbiol.">
        <title>The Global Catalogue of Microorganisms (GCM) 10K type strain sequencing project: providing services to taxonomists for standard genome sequencing and annotation.</title>
        <authorList>
            <consortium name="The Broad Institute Genomics Platform"/>
            <consortium name="The Broad Institute Genome Sequencing Center for Infectious Disease"/>
            <person name="Wu L."/>
            <person name="Ma J."/>
        </authorList>
    </citation>
    <scope>NUCLEOTIDE SEQUENCE [LARGE SCALE GENOMIC DNA]</scope>
    <source>
        <strain evidence="3">JCM 9651</strain>
    </source>
</reference>
<evidence type="ECO:0000313" key="2">
    <source>
        <dbReference type="EMBL" id="GAA3375097.1"/>
    </source>
</evidence>
<keyword evidence="3" id="KW-1185">Reference proteome</keyword>
<dbReference type="EMBL" id="BAAAYL010000001">
    <property type="protein sequence ID" value="GAA3375097.1"/>
    <property type="molecule type" value="Genomic_DNA"/>
</dbReference>
<organism evidence="2 3">
    <name type="scientific">Streptomyces sannanensis</name>
    <dbReference type="NCBI Taxonomy" id="285536"/>
    <lineage>
        <taxon>Bacteria</taxon>
        <taxon>Bacillati</taxon>
        <taxon>Actinomycetota</taxon>
        <taxon>Actinomycetes</taxon>
        <taxon>Kitasatosporales</taxon>
        <taxon>Streptomycetaceae</taxon>
        <taxon>Streptomyces</taxon>
    </lineage>
</organism>
<accession>A0ABP6SG51</accession>
<feature type="region of interest" description="Disordered" evidence="1">
    <location>
        <begin position="494"/>
        <end position="521"/>
    </location>
</feature>
<gene>
    <name evidence="2" type="ORF">GCM10020367_41570</name>
</gene>
<evidence type="ECO:0000313" key="3">
    <source>
        <dbReference type="Proteomes" id="UP001499990"/>
    </source>
</evidence>
<sequence length="521" mass="53888">MTPFARLTVLAVLMAAGGVPQESSTSNADLVLPIVAAAGAVAAALYGLRRRRRLARTRTTPGARGVTPLTELDARARQALVATDDTVRTSEEELAFATDRFGEEAVRPFADAVAFAAGELTAAFRLRQLLDDAYPVDAATRRRLLVEIVARCTASGRRLDAESEAFDRLRALERNAPEALDVVESAFRSLAGHTVTAEETLAVMRRRYAESAAAPVSGNVEQAKDRLVFATGGINRARQALDKGDTARAAVYLRAAEGAVGQAATLVDAVGRRAAELAEAEARLPGVLDGTDADLADARARLPAGSGVTDATDVAAWAATSDLGGRLARAEAVTAAVRRAMGAGRYDPIEALRRVEETGSALDEALSGARERGQRNHRARVLLDQALLTAGSALGAADGYVATHRGAVGSEARTRLAEAGRHLARARADAGTNATGALAEAQQADALARRAQGLAEQDVRVHGNPYGSGERHGNAAGLGGAVLGGIVLGGTSGAGRGKADGFRPGSFGGGDTRGRRGGGRF</sequence>
<dbReference type="Proteomes" id="UP001499990">
    <property type="component" value="Unassembled WGS sequence"/>
</dbReference>
<comment type="caution">
    <text evidence="2">The sequence shown here is derived from an EMBL/GenBank/DDBJ whole genome shotgun (WGS) entry which is preliminary data.</text>
</comment>